<dbReference type="InterPro" id="IPR000863">
    <property type="entry name" value="Sulfotransferase_dom"/>
</dbReference>
<evidence type="ECO:0000313" key="6">
    <source>
        <dbReference type="Proteomes" id="UP001630127"/>
    </source>
</evidence>
<feature type="domain" description="Sulfotransferase" evidence="4">
    <location>
        <begin position="58"/>
        <end position="266"/>
    </location>
</feature>
<dbReference type="EC" id="2.8.2.-" evidence="3"/>
<reference evidence="5 6" key="1">
    <citation type="submission" date="2024-11" db="EMBL/GenBank/DDBJ databases">
        <title>A near-complete genome assembly of Cinchona calisaya.</title>
        <authorList>
            <person name="Lian D.C."/>
            <person name="Zhao X.W."/>
            <person name="Wei L."/>
        </authorList>
    </citation>
    <scope>NUCLEOTIDE SEQUENCE [LARGE SCALE GENOMIC DNA]</scope>
    <source>
        <tissue evidence="5">Nenye</tissue>
    </source>
</reference>
<keyword evidence="6" id="KW-1185">Reference proteome</keyword>
<comment type="caution">
    <text evidence="5">The sequence shown here is derived from an EMBL/GenBank/DDBJ whole genome shotgun (WGS) entry which is preliminary data.</text>
</comment>
<dbReference type="EMBL" id="JBJUIK010000005">
    <property type="protein sequence ID" value="KAL3526630.1"/>
    <property type="molecule type" value="Genomic_DNA"/>
</dbReference>
<dbReference type="SUPFAM" id="SSF52540">
    <property type="entry name" value="P-loop containing nucleoside triphosphate hydrolases"/>
    <property type="match status" value="1"/>
</dbReference>
<sequence length="283" mass="32744">MATGRKSFTYDEFPEDPDDLPKEKYWGTIDLYRWEGFWCRFYWHQAIIAAKSCFLAQDDDVILASPSKAGSTWLKALIPSIMMSNNNTDDPLLENHPNDLMPSLEFEVFNINSNYNASNMASSPRLFRTHIPYFALSDSIKKSGCKIVYITRDPKDVFVSLWYFMNTKRKPDTDPYPSEEAFDSFCRGVHAYGPFHDHVLGYWNESLERPEKILFLRYEEMKKDPRKEVTKLASFLGRPFANVDEVDEVLGRCSLERLKSLEMNKDGIDPWSELQGVLISGVV</sequence>
<keyword evidence="2 3" id="KW-0808">Transferase</keyword>
<proteinExistence type="inferred from homology"/>
<protein>
    <recommendedName>
        <fullName evidence="3">Sulfotransferase</fullName>
        <ecNumber evidence="3">2.8.2.-</ecNumber>
    </recommendedName>
</protein>
<dbReference type="GO" id="GO:0016740">
    <property type="term" value="F:transferase activity"/>
    <property type="evidence" value="ECO:0007669"/>
    <property type="project" value="UniProtKB-KW"/>
</dbReference>
<evidence type="ECO:0000259" key="4">
    <source>
        <dbReference type="Pfam" id="PF00685"/>
    </source>
</evidence>
<dbReference type="Pfam" id="PF00685">
    <property type="entry name" value="Sulfotransfer_1"/>
    <property type="match status" value="1"/>
</dbReference>
<evidence type="ECO:0000313" key="5">
    <source>
        <dbReference type="EMBL" id="KAL3526630.1"/>
    </source>
</evidence>
<evidence type="ECO:0000256" key="1">
    <source>
        <dbReference type="ARBA" id="ARBA00005771"/>
    </source>
</evidence>
<gene>
    <name evidence="5" type="ORF">ACH5RR_011286</name>
</gene>
<organism evidence="5 6">
    <name type="scientific">Cinchona calisaya</name>
    <dbReference type="NCBI Taxonomy" id="153742"/>
    <lineage>
        <taxon>Eukaryota</taxon>
        <taxon>Viridiplantae</taxon>
        <taxon>Streptophyta</taxon>
        <taxon>Embryophyta</taxon>
        <taxon>Tracheophyta</taxon>
        <taxon>Spermatophyta</taxon>
        <taxon>Magnoliopsida</taxon>
        <taxon>eudicotyledons</taxon>
        <taxon>Gunneridae</taxon>
        <taxon>Pentapetalae</taxon>
        <taxon>asterids</taxon>
        <taxon>lamiids</taxon>
        <taxon>Gentianales</taxon>
        <taxon>Rubiaceae</taxon>
        <taxon>Cinchonoideae</taxon>
        <taxon>Cinchoneae</taxon>
        <taxon>Cinchona</taxon>
    </lineage>
</organism>
<dbReference type="PANTHER" id="PTHR11783">
    <property type="entry name" value="SULFOTRANSFERASE SULT"/>
    <property type="match status" value="1"/>
</dbReference>
<evidence type="ECO:0000256" key="2">
    <source>
        <dbReference type="ARBA" id="ARBA00022679"/>
    </source>
</evidence>
<evidence type="ECO:0000256" key="3">
    <source>
        <dbReference type="RuleBase" id="RU361155"/>
    </source>
</evidence>
<accession>A0ABD3A7W0</accession>
<dbReference type="AlphaFoldDB" id="A0ABD3A7W0"/>
<dbReference type="Proteomes" id="UP001630127">
    <property type="component" value="Unassembled WGS sequence"/>
</dbReference>
<comment type="similarity">
    <text evidence="1 3">Belongs to the sulfotransferase 1 family.</text>
</comment>
<name>A0ABD3A7W0_9GENT</name>
<dbReference type="InterPro" id="IPR027417">
    <property type="entry name" value="P-loop_NTPase"/>
</dbReference>
<dbReference type="Gene3D" id="3.40.50.300">
    <property type="entry name" value="P-loop containing nucleotide triphosphate hydrolases"/>
    <property type="match status" value="1"/>
</dbReference>